<reference evidence="9 10" key="1">
    <citation type="submission" date="2023-12" db="EMBL/GenBank/DDBJ databases">
        <title>A high-quality genome assembly for Dillenia turbinata (Dilleniales).</title>
        <authorList>
            <person name="Chanderbali A."/>
        </authorList>
    </citation>
    <scope>NUCLEOTIDE SEQUENCE [LARGE SCALE GENOMIC DNA]</scope>
    <source>
        <strain evidence="9">LSX21</strain>
        <tissue evidence="9">Leaf</tissue>
    </source>
</reference>
<dbReference type="PANTHER" id="PTHR46373">
    <property type="entry name" value="PROTEIN RKD4"/>
    <property type="match status" value="1"/>
</dbReference>
<evidence type="ECO:0000256" key="5">
    <source>
        <dbReference type="ARBA" id="ARBA00023163"/>
    </source>
</evidence>
<keyword evidence="10" id="KW-1185">Reference proteome</keyword>
<dbReference type="GO" id="GO:0003700">
    <property type="term" value="F:DNA-binding transcription factor activity"/>
    <property type="evidence" value="ECO:0007669"/>
    <property type="project" value="InterPro"/>
</dbReference>
<feature type="coiled-coil region" evidence="7">
    <location>
        <begin position="202"/>
        <end position="229"/>
    </location>
</feature>
<name>A0AAN8UUG2_9MAGN</name>
<comment type="function">
    <text evidence="1">Putative transcription factor.</text>
</comment>
<keyword evidence="4" id="KW-0238">DNA-binding</keyword>
<dbReference type="GO" id="GO:0003677">
    <property type="term" value="F:DNA binding"/>
    <property type="evidence" value="ECO:0007669"/>
    <property type="project" value="UniProtKB-KW"/>
</dbReference>
<dbReference type="PANTHER" id="PTHR46373:SF20">
    <property type="entry name" value="PROTEIN RKD1"/>
    <property type="match status" value="1"/>
</dbReference>
<proteinExistence type="predicted"/>
<dbReference type="AlphaFoldDB" id="A0AAN8UUG2"/>
<dbReference type="Pfam" id="PF02042">
    <property type="entry name" value="RWP-RK"/>
    <property type="match status" value="1"/>
</dbReference>
<evidence type="ECO:0000313" key="9">
    <source>
        <dbReference type="EMBL" id="KAK6920874.1"/>
    </source>
</evidence>
<evidence type="ECO:0000256" key="1">
    <source>
        <dbReference type="ARBA" id="ARBA00004049"/>
    </source>
</evidence>
<organism evidence="9 10">
    <name type="scientific">Dillenia turbinata</name>
    <dbReference type="NCBI Taxonomy" id="194707"/>
    <lineage>
        <taxon>Eukaryota</taxon>
        <taxon>Viridiplantae</taxon>
        <taxon>Streptophyta</taxon>
        <taxon>Embryophyta</taxon>
        <taxon>Tracheophyta</taxon>
        <taxon>Spermatophyta</taxon>
        <taxon>Magnoliopsida</taxon>
        <taxon>eudicotyledons</taxon>
        <taxon>Gunneridae</taxon>
        <taxon>Pentapetalae</taxon>
        <taxon>Dilleniales</taxon>
        <taxon>Dilleniaceae</taxon>
        <taxon>Dillenia</taxon>
    </lineage>
</organism>
<evidence type="ECO:0000256" key="2">
    <source>
        <dbReference type="ARBA" id="ARBA00023015"/>
    </source>
</evidence>
<keyword evidence="5" id="KW-0804">Transcription</keyword>
<dbReference type="Proteomes" id="UP001370490">
    <property type="component" value="Unassembled WGS sequence"/>
</dbReference>
<evidence type="ECO:0000259" key="8">
    <source>
        <dbReference type="PROSITE" id="PS51519"/>
    </source>
</evidence>
<keyword evidence="3 7" id="KW-0175">Coiled coil</keyword>
<dbReference type="InterPro" id="IPR044607">
    <property type="entry name" value="RKD-like"/>
</dbReference>
<comment type="caution">
    <text evidence="9">The sequence shown here is derived from an EMBL/GenBank/DDBJ whole genome shotgun (WGS) entry which is preliminary data.</text>
</comment>
<evidence type="ECO:0000256" key="6">
    <source>
        <dbReference type="ARBA" id="ARBA00023242"/>
    </source>
</evidence>
<gene>
    <name evidence="9" type="ORF">RJ641_014552</name>
</gene>
<keyword evidence="6" id="KW-0539">Nucleus</keyword>
<evidence type="ECO:0000256" key="4">
    <source>
        <dbReference type="ARBA" id="ARBA00023125"/>
    </source>
</evidence>
<feature type="domain" description="RWP-RK" evidence="8">
    <location>
        <begin position="125"/>
        <end position="211"/>
    </location>
</feature>
<evidence type="ECO:0000256" key="7">
    <source>
        <dbReference type="SAM" id="Coils"/>
    </source>
</evidence>
<dbReference type="PROSITE" id="PS51519">
    <property type="entry name" value="RWP_RK"/>
    <property type="match status" value="1"/>
</dbReference>
<protein>
    <submittedName>
        <fullName evidence="9">RWP-RK domain</fullName>
    </submittedName>
</protein>
<accession>A0AAN8UUG2</accession>
<evidence type="ECO:0000313" key="10">
    <source>
        <dbReference type="Proteomes" id="UP001370490"/>
    </source>
</evidence>
<dbReference type="EMBL" id="JBAMMX010000020">
    <property type="protein sequence ID" value="KAK6920874.1"/>
    <property type="molecule type" value="Genomic_DNA"/>
</dbReference>
<evidence type="ECO:0000256" key="3">
    <source>
        <dbReference type="ARBA" id="ARBA00023054"/>
    </source>
</evidence>
<keyword evidence="2" id="KW-0805">Transcription regulation</keyword>
<dbReference type="InterPro" id="IPR003035">
    <property type="entry name" value="RWP-RK_dom"/>
</dbReference>
<sequence>MGSDSLKLREMVHAEEDTFSCPTMFLQLDAVVPSGNSSWDWKYNLPLQESNFDPVPLIESFPTDPSYSSLDLISIPSAISDDVFYNYWHYGIGGMRDMGVGLVPEKQPLLLFENNEEVCDESNNVGVKKLKRSRDGKTTSKTLSRDQISQYFYMPITQAAKELNVGLTLLKKRCRELGIRRWPHRKLMSLQTLIRNIKDFSREGAEVSEEKLREAIEMLEQEKKLLEEMPDIQLEDKTKRLRQACFKANYKKRRLMCMMDSQFLLPSSNSTNNNAGAMINHLDARRFNNVDDEDEEMRFLLSDSFSSTNVVF</sequence>